<accession>A0A1L6J6U4</accession>
<dbReference type="SUPFAM" id="SSF48498">
    <property type="entry name" value="Tetracyclin repressor-like, C-terminal domain"/>
    <property type="match status" value="1"/>
</dbReference>
<dbReference type="OrthoDB" id="9811084at2"/>
<feature type="DNA-binding region" description="H-T-H motif" evidence="4">
    <location>
        <begin position="57"/>
        <end position="76"/>
    </location>
</feature>
<protein>
    <submittedName>
        <fullName evidence="7">TetR family transcriptional regulator</fullName>
    </submittedName>
    <submittedName>
        <fullName evidence="8">TetR/AcrR family transcriptional regulator</fullName>
    </submittedName>
</protein>
<evidence type="ECO:0000256" key="2">
    <source>
        <dbReference type="ARBA" id="ARBA00023125"/>
    </source>
</evidence>
<name>A0A1L6J6U4_9SPHN</name>
<evidence type="ECO:0000256" key="3">
    <source>
        <dbReference type="ARBA" id="ARBA00023163"/>
    </source>
</evidence>
<dbReference type="EMBL" id="CP018820">
    <property type="protein sequence ID" value="APR51536.1"/>
    <property type="molecule type" value="Genomic_DNA"/>
</dbReference>
<dbReference type="EMBL" id="QQWO01000004">
    <property type="protein sequence ID" value="RSV05607.1"/>
    <property type="molecule type" value="Genomic_DNA"/>
</dbReference>
<dbReference type="Gene3D" id="1.10.357.10">
    <property type="entry name" value="Tetracycline Repressor, domain 2"/>
    <property type="match status" value="1"/>
</dbReference>
<evidence type="ECO:0000313" key="9">
    <source>
        <dbReference type="Proteomes" id="UP000185161"/>
    </source>
</evidence>
<dbReference type="InterPro" id="IPR036271">
    <property type="entry name" value="Tet_transcr_reg_TetR-rel_C_sf"/>
</dbReference>
<dbReference type="GO" id="GO:0003700">
    <property type="term" value="F:DNA-binding transcription factor activity"/>
    <property type="evidence" value="ECO:0007669"/>
    <property type="project" value="TreeGrafter"/>
</dbReference>
<evidence type="ECO:0000256" key="5">
    <source>
        <dbReference type="SAM" id="MobiDB-lite"/>
    </source>
</evidence>
<proteinExistence type="predicted"/>
<keyword evidence="1" id="KW-0805">Transcription regulation</keyword>
<dbReference type="PANTHER" id="PTHR30055:SF234">
    <property type="entry name" value="HTH-TYPE TRANSCRIPTIONAL REGULATOR BETI"/>
    <property type="match status" value="1"/>
</dbReference>
<dbReference type="InterPro" id="IPR009057">
    <property type="entry name" value="Homeodomain-like_sf"/>
</dbReference>
<sequence length="219" mass="24170">MTQDRGSDATVAGGLARNERVASEGKEPRTARGRRTLRTILDAAAAEFGEKGFHEGSISGITRRAGVALGSFYTYFDSKDAVFRALVRDMSERVREHVAPAIRAAPEQIAAERAGLETFIGFVRKHKEIYRIIDEAEFVDPESFRLHYATTADRIEKRLRAAAERGEVRADVSDVHAWAIMGMNVFLGLRYGVWGDDREADEVADTVAEMLARGLGPKG</sequence>
<evidence type="ECO:0000256" key="4">
    <source>
        <dbReference type="PROSITE-ProRule" id="PRU00335"/>
    </source>
</evidence>
<evidence type="ECO:0000256" key="1">
    <source>
        <dbReference type="ARBA" id="ARBA00023015"/>
    </source>
</evidence>
<dbReference type="AlphaFoldDB" id="A0A1L6J6U4"/>
<evidence type="ECO:0000313" key="8">
    <source>
        <dbReference type="EMBL" id="RSV05607.1"/>
    </source>
</evidence>
<reference evidence="7" key="1">
    <citation type="submission" date="2016-12" db="EMBL/GenBank/DDBJ databases">
        <title>Whole genome sequencing of Sphingomonas koreensis.</title>
        <authorList>
            <person name="Conlan S."/>
            <person name="Thomas P.J."/>
            <person name="Mullikin J."/>
            <person name="Palmore T.N."/>
            <person name="Frank K.M."/>
            <person name="Segre J.A."/>
        </authorList>
    </citation>
    <scope>NUCLEOTIDE SEQUENCE</scope>
    <source>
        <strain evidence="7">ABOJV</strain>
    </source>
</reference>
<feature type="compositionally biased region" description="Basic and acidic residues" evidence="5">
    <location>
        <begin position="17"/>
        <end position="30"/>
    </location>
</feature>
<dbReference type="GO" id="GO:0000976">
    <property type="term" value="F:transcription cis-regulatory region binding"/>
    <property type="evidence" value="ECO:0007669"/>
    <property type="project" value="TreeGrafter"/>
</dbReference>
<dbReference type="PROSITE" id="PS50977">
    <property type="entry name" value="HTH_TETR_2"/>
    <property type="match status" value="1"/>
</dbReference>
<dbReference type="PANTHER" id="PTHR30055">
    <property type="entry name" value="HTH-TYPE TRANSCRIPTIONAL REGULATOR RUTR"/>
    <property type="match status" value="1"/>
</dbReference>
<gene>
    <name evidence="7" type="ORF">BRX40_03010</name>
    <name evidence="8" type="ORF">CA257_06610</name>
</gene>
<keyword evidence="9" id="KW-1185">Reference proteome</keyword>
<dbReference type="Proteomes" id="UP000185161">
    <property type="component" value="Chromosome"/>
</dbReference>
<feature type="region of interest" description="Disordered" evidence="5">
    <location>
        <begin position="1"/>
        <end position="33"/>
    </location>
</feature>
<evidence type="ECO:0000313" key="7">
    <source>
        <dbReference type="EMBL" id="APR51536.1"/>
    </source>
</evidence>
<keyword evidence="3" id="KW-0804">Transcription</keyword>
<dbReference type="InterPro" id="IPR023772">
    <property type="entry name" value="DNA-bd_HTH_TetR-type_CS"/>
</dbReference>
<dbReference type="RefSeq" id="WP_075150627.1">
    <property type="nucleotide sequence ID" value="NZ_CP018820.1"/>
</dbReference>
<dbReference type="InterPro" id="IPR001647">
    <property type="entry name" value="HTH_TetR"/>
</dbReference>
<dbReference type="PRINTS" id="PR00455">
    <property type="entry name" value="HTHTETR"/>
</dbReference>
<keyword evidence="2 4" id="KW-0238">DNA-binding</keyword>
<evidence type="ECO:0000259" key="6">
    <source>
        <dbReference type="PROSITE" id="PS50977"/>
    </source>
</evidence>
<dbReference type="InterPro" id="IPR050109">
    <property type="entry name" value="HTH-type_TetR-like_transc_reg"/>
</dbReference>
<dbReference type="Proteomes" id="UP000286681">
    <property type="component" value="Unassembled WGS sequence"/>
</dbReference>
<dbReference type="Gene3D" id="1.10.10.60">
    <property type="entry name" value="Homeodomain-like"/>
    <property type="match status" value="1"/>
</dbReference>
<dbReference type="Pfam" id="PF00440">
    <property type="entry name" value="TetR_N"/>
    <property type="match status" value="1"/>
</dbReference>
<reference evidence="9" key="2">
    <citation type="submission" date="2016-12" db="EMBL/GenBank/DDBJ databases">
        <title>Whole genome sequencing of Sphingomonas sp. ABOJV.</title>
        <authorList>
            <person name="Conlan S."/>
            <person name="Thomas P.J."/>
            <person name="Mullikin J."/>
            <person name="Palmore T.N."/>
            <person name="Frank K.M."/>
            <person name="Segre J.A."/>
        </authorList>
    </citation>
    <scope>NUCLEOTIDE SEQUENCE [LARGE SCALE GENOMIC DNA]</scope>
    <source>
        <strain evidence="9">ABOJV</strain>
    </source>
</reference>
<dbReference type="KEGG" id="skr:BRX40_03010"/>
<reference evidence="8 10" key="3">
    <citation type="submission" date="2018-07" db="EMBL/GenBank/DDBJ databases">
        <title>Genomic and Epidemiologic Investigation of an Indolent Hospital Outbreak.</title>
        <authorList>
            <person name="Johnson R.C."/>
            <person name="Deming C."/>
            <person name="Conlan S."/>
            <person name="Zellmer C.J."/>
            <person name="Michelin A.V."/>
            <person name="Lee-Lin S."/>
            <person name="Thomas P.J."/>
            <person name="Park M."/>
            <person name="Weingarten R.A."/>
            <person name="Less J."/>
            <person name="Dekker J.P."/>
            <person name="Frank K.M."/>
            <person name="Musser K.A."/>
            <person name="Mcquiston J.R."/>
            <person name="Henderson D.K."/>
            <person name="Lau A.F."/>
            <person name="Palmore T.N."/>
            <person name="Segre J.A."/>
        </authorList>
    </citation>
    <scope>NUCLEOTIDE SEQUENCE [LARGE SCALE GENOMIC DNA]</scope>
    <source>
        <strain evidence="8 10">SK-NIH.Env10_0317</strain>
    </source>
</reference>
<organism evidence="7 9">
    <name type="scientific">Sphingomonas koreensis</name>
    <dbReference type="NCBI Taxonomy" id="93064"/>
    <lineage>
        <taxon>Bacteria</taxon>
        <taxon>Pseudomonadati</taxon>
        <taxon>Pseudomonadota</taxon>
        <taxon>Alphaproteobacteria</taxon>
        <taxon>Sphingomonadales</taxon>
        <taxon>Sphingomonadaceae</taxon>
        <taxon>Sphingomonas</taxon>
    </lineage>
</organism>
<dbReference type="GeneID" id="44131519"/>
<dbReference type="SUPFAM" id="SSF46689">
    <property type="entry name" value="Homeodomain-like"/>
    <property type="match status" value="1"/>
</dbReference>
<evidence type="ECO:0000313" key="10">
    <source>
        <dbReference type="Proteomes" id="UP000286681"/>
    </source>
</evidence>
<feature type="domain" description="HTH tetR-type" evidence="6">
    <location>
        <begin position="34"/>
        <end position="94"/>
    </location>
</feature>
<dbReference type="PROSITE" id="PS01081">
    <property type="entry name" value="HTH_TETR_1"/>
    <property type="match status" value="1"/>
</dbReference>